<comment type="caution">
    <text evidence="1">The sequence shown here is derived from an EMBL/GenBank/DDBJ whole genome shotgun (WGS) entry which is preliminary data.</text>
</comment>
<organism evidence="1 2">
    <name type="scientific">Peronosclerospora sorghi</name>
    <dbReference type="NCBI Taxonomy" id="230839"/>
    <lineage>
        <taxon>Eukaryota</taxon>
        <taxon>Sar</taxon>
        <taxon>Stramenopiles</taxon>
        <taxon>Oomycota</taxon>
        <taxon>Peronosporomycetes</taxon>
        <taxon>Peronosporales</taxon>
        <taxon>Peronosporaceae</taxon>
        <taxon>Peronosclerospora</taxon>
    </lineage>
</organism>
<keyword evidence="2" id="KW-1185">Reference proteome</keyword>
<dbReference type="Proteomes" id="UP001163321">
    <property type="component" value="Chromosome 10"/>
</dbReference>
<evidence type="ECO:0000313" key="2">
    <source>
        <dbReference type="Proteomes" id="UP001163321"/>
    </source>
</evidence>
<dbReference type="EMBL" id="CM047589">
    <property type="protein sequence ID" value="KAI9920493.1"/>
    <property type="molecule type" value="Genomic_DNA"/>
</dbReference>
<proteinExistence type="predicted"/>
<name>A0ACC0WRG1_9STRA</name>
<reference evidence="1 2" key="1">
    <citation type="journal article" date="2022" name="bioRxiv">
        <title>The genome of the oomycete Peronosclerospora sorghi, a cosmopolitan pathogen of maize and sorghum, is inflated with dispersed pseudogenes.</title>
        <authorList>
            <person name="Fletcher K."/>
            <person name="Martin F."/>
            <person name="Isakeit T."/>
            <person name="Cavanaugh K."/>
            <person name="Magill C."/>
            <person name="Michelmore R."/>
        </authorList>
    </citation>
    <scope>NUCLEOTIDE SEQUENCE [LARGE SCALE GENOMIC DNA]</scope>
    <source>
        <strain evidence="1">P6</strain>
    </source>
</reference>
<protein>
    <submittedName>
        <fullName evidence="1">Uncharacterized protein</fullName>
    </submittedName>
</protein>
<evidence type="ECO:0000313" key="1">
    <source>
        <dbReference type="EMBL" id="KAI9920493.1"/>
    </source>
</evidence>
<gene>
    <name evidence="1" type="ORF">PsorP6_015826</name>
</gene>
<accession>A0ACC0WRG1</accession>
<sequence length="490" mass="55985">MEARIQNLMVSVQEIEREKKNWKSEEAKRVEDAEQAPPSRERKVASKGTGRKRKGQDSAARGLLASVSDVRDALALLAEQRHLLARHNDEGEEPDHEAANAHVHKLAGRLARVSVMLGKKAEDMKTKENEHAAVLLAQQQTIFGLLERWEQVESVVFGEKGTPRTSREDTRGHEQEPSAPNQLVARVQYLVNLHDVAAAVLPGCKEVQEVGKELKKWQQVEKETQELRCELEHARKEAEEVKRTLKDESAALETMTIEMKRVTEREVTRQEEDAVLLEQQREACQAMEQLLRESDQEIQRIVGSAARQAEELESLRREMESLNADKKRLVRIHLEEVEELQGQLTRAMDTLSTKTKEHEDTQTQEIQTLQTQLASMKVEKETLVNETMDEIKKLQCQLDQALIQKIKIDALGKEKEGLEKLHSTEVEALEKVHARSIEELQEKLKSRKPATSTDRNEGKKESTTNEVQRRGEADEGKIHTILTLVRRRNE</sequence>